<comment type="caution">
    <text evidence="1">The sequence shown here is derived from an EMBL/GenBank/DDBJ whole genome shotgun (WGS) entry which is preliminary data.</text>
</comment>
<accession>A0A927WLK0</accession>
<reference evidence="1" key="1">
    <citation type="submission" date="2019-04" db="EMBL/GenBank/DDBJ databases">
        <title>Evolution of Biomass-Degrading Anaerobic Consortia Revealed by Metagenomics.</title>
        <authorList>
            <person name="Peng X."/>
        </authorList>
    </citation>
    <scope>NUCLEOTIDE SEQUENCE</scope>
    <source>
        <strain evidence="1">SIG242</strain>
    </source>
</reference>
<evidence type="ECO:0000313" key="1">
    <source>
        <dbReference type="EMBL" id="MBE6086179.1"/>
    </source>
</evidence>
<gene>
    <name evidence="1" type="ORF">E7203_12145</name>
</gene>
<name>A0A927WLK0_SELRU</name>
<proteinExistence type="predicted"/>
<dbReference type="RefSeq" id="WP_303670296.1">
    <property type="nucleotide sequence ID" value="NZ_SVCA01000013.1"/>
</dbReference>
<dbReference type="Proteomes" id="UP000772151">
    <property type="component" value="Unassembled WGS sequence"/>
</dbReference>
<protein>
    <submittedName>
        <fullName evidence="1">Uncharacterized protein</fullName>
    </submittedName>
</protein>
<sequence length="67" mass="7403">MLPSHKVRINIADKRGSKQTVLQSSHVSIPKRLLTFFFGDFCEILVLTPGSSVRGIEIKEMRGGCGD</sequence>
<dbReference type="EMBL" id="SVCA01000013">
    <property type="protein sequence ID" value="MBE6086179.1"/>
    <property type="molecule type" value="Genomic_DNA"/>
</dbReference>
<evidence type="ECO:0000313" key="2">
    <source>
        <dbReference type="Proteomes" id="UP000772151"/>
    </source>
</evidence>
<organism evidence="1 2">
    <name type="scientific">Selenomonas ruminantium</name>
    <dbReference type="NCBI Taxonomy" id="971"/>
    <lineage>
        <taxon>Bacteria</taxon>
        <taxon>Bacillati</taxon>
        <taxon>Bacillota</taxon>
        <taxon>Negativicutes</taxon>
        <taxon>Selenomonadales</taxon>
        <taxon>Selenomonadaceae</taxon>
        <taxon>Selenomonas</taxon>
    </lineage>
</organism>
<dbReference type="AlphaFoldDB" id="A0A927WLK0"/>